<dbReference type="EMBL" id="BSNK01000002">
    <property type="protein sequence ID" value="GLQ24812.1"/>
    <property type="molecule type" value="Genomic_DNA"/>
</dbReference>
<reference evidence="4" key="1">
    <citation type="journal article" date="2014" name="Int. J. Syst. Evol. Microbiol.">
        <title>Complete genome of a new Firmicutes species belonging to the dominant human colonic microbiota ('Ruminococcus bicirculans') reveals two chromosomes and a selective capacity to utilize plant glucans.</title>
        <authorList>
            <consortium name="NISC Comparative Sequencing Program"/>
            <person name="Wegmann U."/>
            <person name="Louis P."/>
            <person name="Goesmann A."/>
            <person name="Henrissat B."/>
            <person name="Duncan S.H."/>
            <person name="Flint H.J."/>
        </authorList>
    </citation>
    <scope>NUCLEOTIDE SEQUENCE</scope>
    <source>
        <strain evidence="4">NBRC 108219</strain>
    </source>
</reference>
<protein>
    <recommendedName>
        <fullName evidence="3">Peptidase S9 prolyl oligopeptidase catalytic domain-containing protein</fullName>
    </recommendedName>
</protein>
<evidence type="ECO:0000259" key="3">
    <source>
        <dbReference type="Pfam" id="PF00326"/>
    </source>
</evidence>
<dbReference type="PANTHER" id="PTHR22946:SF9">
    <property type="entry name" value="POLYKETIDE TRANSFERASE AF380"/>
    <property type="match status" value="1"/>
</dbReference>
<comment type="caution">
    <text evidence="4">The sequence shown here is derived from an EMBL/GenBank/DDBJ whole genome shotgun (WGS) entry which is preliminary data.</text>
</comment>
<dbReference type="PANTHER" id="PTHR22946">
    <property type="entry name" value="DIENELACTONE HYDROLASE DOMAIN-CONTAINING PROTEIN-RELATED"/>
    <property type="match status" value="1"/>
</dbReference>
<organism evidence="4 5">
    <name type="scientific">Algimonas ampicilliniresistens</name>
    <dbReference type="NCBI Taxonomy" id="1298735"/>
    <lineage>
        <taxon>Bacteria</taxon>
        <taxon>Pseudomonadati</taxon>
        <taxon>Pseudomonadota</taxon>
        <taxon>Alphaproteobacteria</taxon>
        <taxon>Maricaulales</taxon>
        <taxon>Robiginitomaculaceae</taxon>
        <taxon>Algimonas</taxon>
    </lineage>
</organism>
<evidence type="ECO:0000256" key="1">
    <source>
        <dbReference type="ARBA" id="ARBA00022801"/>
    </source>
</evidence>
<dbReference type="InterPro" id="IPR001375">
    <property type="entry name" value="Peptidase_S9_cat"/>
</dbReference>
<accession>A0ABQ5VCY1</accession>
<proteinExistence type="predicted"/>
<gene>
    <name evidence="4" type="ORF">GCM10007853_26860</name>
</gene>
<evidence type="ECO:0000256" key="2">
    <source>
        <dbReference type="SAM" id="SignalP"/>
    </source>
</evidence>
<dbReference type="Pfam" id="PF00326">
    <property type="entry name" value="Peptidase_S9"/>
    <property type="match status" value="1"/>
</dbReference>
<dbReference type="SUPFAM" id="SSF53474">
    <property type="entry name" value="alpha/beta-Hydrolases"/>
    <property type="match status" value="1"/>
</dbReference>
<keyword evidence="2" id="KW-0732">Signal</keyword>
<evidence type="ECO:0000313" key="5">
    <source>
        <dbReference type="Proteomes" id="UP001161391"/>
    </source>
</evidence>
<dbReference type="PROSITE" id="PS51257">
    <property type="entry name" value="PROKAR_LIPOPROTEIN"/>
    <property type="match status" value="1"/>
</dbReference>
<feature type="signal peptide" evidence="2">
    <location>
        <begin position="1"/>
        <end position="22"/>
    </location>
</feature>
<evidence type="ECO:0000313" key="4">
    <source>
        <dbReference type="EMBL" id="GLQ24812.1"/>
    </source>
</evidence>
<feature type="domain" description="Peptidase S9 prolyl oligopeptidase catalytic" evidence="3">
    <location>
        <begin position="94"/>
        <end position="287"/>
    </location>
</feature>
<dbReference type="Proteomes" id="UP001161391">
    <property type="component" value="Unassembled WGS sequence"/>
</dbReference>
<dbReference type="InterPro" id="IPR050261">
    <property type="entry name" value="FrsA_esterase"/>
</dbReference>
<sequence length="296" mass="31331">MKTPHPFLIPLILVAAAMTACASPAETPQPVFHSTKDVFHDPVLPFEIMSGSITIAGDVHRAPGSNPHDVMIVIGGSGSHLRSDVAPAIPMFLNDEVAVAIFDRRGSGSSTGTLQTPGTINSEWQIPVLADDVSAVANSLSAMGFERIGVVGSSMGGWISIAAAARSDLIDYVVAINGGASSVAVSDAFDSLTNQGLSIDQAIIQLDGVSLSKSYSPEADLARIDQPILWIMGELDDSNPTQLDLEVVERWKQKGKRFQTIVIDGADHNFINVETGEPSLAWLQTVSEFARIEGGQ</sequence>
<keyword evidence="1" id="KW-0378">Hydrolase</keyword>
<name>A0ABQ5VCY1_9PROT</name>
<dbReference type="InterPro" id="IPR029058">
    <property type="entry name" value="AB_hydrolase_fold"/>
</dbReference>
<feature type="chain" id="PRO_5046225670" description="Peptidase S9 prolyl oligopeptidase catalytic domain-containing protein" evidence="2">
    <location>
        <begin position="23"/>
        <end position="296"/>
    </location>
</feature>
<dbReference type="Gene3D" id="3.40.50.1820">
    <property type="entry name" value="alpha/beta hydrolase"/>
    <property type="match status" value="1"/>
</dbReference>
<keyword evidence="5" id="KW-1185">Reference proteome</keyword>
<reference evidence="4" key="2">
    <citation type="submission" date="2023-01" db="EMBL/GenBank/DDBJ databases">
        <title>Draft genome sequence of Algimonas ampicilliniresistens strain NBRC 108219.</title>
        <authorList>
            <person name="Sun Q."/>
            <person name="Mori K."/>
        </authorList>
    </citation>
    <scope>NUCLEOTIDE SEQUENCE</scope>
    <source>
        <strain evidence="4">NBRC 108219</strain>
    </source>
</reference>